<gene>
    <name evidence="2" type="ORF">SAMN02746091_01581</name>
</gene>
<feature type="transmembrane region" description="Helical" evidence="1">
    <location>
        <begin position="108"/>
        <end position="131"/>
    </location>
</feature>
<protein>
    <submittedName>
        <fullName evidence="2">Stage II sporulation protein M</fullName>
    </submittedName>
</protein>
<feature type="transmembrane region" description="Helical" evidence="1">
    <location>
        <begin position="179"/>
        <end position="204"/>
    </location>
</feature>
<accession>A0A1M4Y6G3</accession>
<dbReference type="EMBL" id="FQVG01000029">
    <property type="protein sequence ID" value="SHF01260.1"/>
    <property type="molecule type" value="Genomic_DNA"/>
</dbReference>
<keyword evidence="1" id="KW-0472">Membrane</keyword>
<evidence type="ECO:0000313" key="2">
    <source>
        <dbReference type="EMBL" id="SHF01260.1"/>
    </source>
</evidence>
<keyword evidence="1" id="KW-0812">Transmembrane</keyword>
<name>A0A1M4Y6G3_9CLOT</name>
<dbReference type="Pfam" id="PF01944">
    <property type="entry name" value="SpoIIM"/>
    <property type="match status" value="1"/>
</dbReference>
<proteinExistence type="predicted"/>
<keyword evidence="3" id="KW-1185">Reference proteome</keyword>
<feature type="transmembrane region" description="Helical" evidence="1">
    <location>
        <begin position="20"/>
        <end position="38"/>
    </location>
</feature>
<dbReference type="RefSeq" id="WP_027308261.1">
    <property type="nucleotide sequence ID" value="NZ_FQVG01000029.1"/>
</dbReference>
<keyword evidence="1" id="KW-1133">Transmembrane helix</keyword>
<evidence type="ECO:0000313" key="3">
    <source>
        <dbReference type="Proteomes" id="UP000184423"/>
    </source>
</evidence>
<dbReference type="PIRSF" id="PIRSF038973">
    <property type="entry name" value="SpoIIM"/>
    <property type="match status" value="1"/>
</dbReference>
<dbReference type="InterPro" id="IPR002798">
    <property type="entry name" value="SpoIIM-like"/>
</dbReference>
<reference evidence="3" key="1">
    <citation type="submission" date="2016-11" db="EMBL/GenBank/DDBJ databases">
        <authorList>
            <person name="Varghese N."/>
            <person name="Submissions S."/>
        </authorList>
    </citation>
    <scope>NUCLEOTIDE SEQUENCE [LARGE SCALE GENOMIC DNA]</scope>
    <source>
        <strain evidence="3">DSM 10124</strain>
    </source>
</reference>
<evidence type="ECO:0000256" key="1">
    <source>
        <dbReference type="SAM" id="Phobius"/>
    </source>
</evidence>
<feature type="transmembrane region" description="Helical" evidence="1">
    <location>
        <begin position="138"/>
        <end position="159"/>
    </location>
</feature>
<dbReference type="InterPro" id="IPR014196">
    <property type="entry name" value="SpoIIM"/>
</dbReference>
<dbReference type="Proteomes" id="UP000184423">
    <property type="component" value="Unassembled WGS sequence"/>
</dbReference>
<feature type="transmembrane region" description="Helical" evidence="1">
    <location>
        <begin position="83"/>
        <end position="102"/>
    </location>
</feature>
<organism evidence="2 3">
    <name type="scientific">Caloramator proteoclasticus DSM 10124</name>
    <dbReference type="NCBI Taxonomy" id="1121262"/>
    <lineage>
        <taxon>Bacteria</taxon>
        <taxon>Bacillati</taxon>
        <taxon>Bacillota</taxon>
        <taxon>Clostridia</taxon>
        <taxon>Eubacteriales</taxon>
        <taxon>Clostridiaceae</taxon>
        <taxon>Caloramator</taxon>
    </lineage>
</organism>
<sequence>MPTMNNNNFFSKHLKENFLLYFFVTLFFAIGLSIGAFMSKGLDTNSKQSVLVYINNFFQIVGNENVDTSSIFIRSLKNNGQTLLLILILCITYIGVPLIFIFDAFKGFILGFTISFCLQTMGYKGLLFLFITVIPQNVIYIPCLIVASAIAIEHGFWIYKKNIQKSSFLKQKNGLLDITLVFIFLFLIMLVGSLYESFVVPFILKSLSGYLIIQ</sequence>
<dbReference type="NCBIfam" id="TIGR02831">
    <property type="entry name" value="spo_II_M"/>
    <property type="match status" value="1"/>
</dbReference>
<dbReference type="AlphaFoldDB" id="A0A1M4Y6G3"/>